<dbReference type="RefSeq" id="WP_143984436.1">
    <property type="nucleotide sequence ID" value="NZ_CP041695.1"/>
</dbReference>
<keyword evidence="5 14" id="KW-0500">Molybdenum</keyword>
<dbReference type="Gene3D" id="3.40.190.10">
    <property type="entry name" value="Periplasmic binding protein-like II"/>
    <property type="match status" value="2"/>
</dbReference>
<dbReference type="Proteomes" id="UP000317039">
    <property type="component" value="Chromosome"/>
</dbReference>
<evidence type="ECO:0000256" key="10">
    <source>
        <dbReference type="ARBA" id="ARBA00056002"/>
    </source>
</evidence>
<dbReference type="InterPro" id="IPR050682">
    <property type="entry name" value="ModA/WtpA"/>
</dbReference>
<evidence type="ECO:0000256" key="8">
    <source>
        <dbReference type="ARBA" id="ARBA00023136"/>
    </source>
</evidence>
<comment type="subcellular location">
    <subcellularLocation>
        <location evidence="1">Cell membrane</location>
        <topology evidence="1">Lipid-anchor</topology>
    </subcellularLocation>
</comment>
<keyword evidence="9" id="KW-0826">Tungsten</keyword>
<protein>
    <recommendedName>
        <fullName evidence="12">Molybdate-binding protein ModA</fullName>
    </recommendedName>
    <alternativeName>
        <fullName evidence="13">Molybdate/tungstate-binding protein ModA</fullName>
    </alternativeName>
</protein>
<evidence type="ECO:0000256" key="1">
    <source>
        <dbReference type="ARBA" id="ARBA00004193"/>
    </source>
</evidence>
<keyword evidence="6 14" id="KW-0479">Metal-binding</keyword>
<proteinExistence type="inferred from homology"/>
<dbReference type="AlphaFoldDB" id="A0A516NYD3"/>
<dbReference type="PANTHER" id="PTHR30632:SF0">
    <property type="entry name" value="SULFATE-BINDING PROTEIN"/>
    <property type="match status" value="1"/>
</dbReference>
<organism evidence="15 16">
    <name type="scientific">Nocardia otitidiscaviarum</name>
    <dbReference type="NCBI Taxonomy" id="1823"/>
    <lineage>
        <taxon>Bacteria</taxon>
        <taxon>Bacillati</taxon>
        <taxon>Actinomycetota</taxon>
        <taxon>Actinomycetes</taxon>
        <taxon>Mycobacteriales</taxon>
        <taxon>Nocardiaceae</taxon>
        <taxon>Nocardia</taxon>
    </lineage>
</organism>
<dbReference type="GO" id="GO:0030973">
    <property type="term" value="F:molybdate ion binding"/>
    <property type="evidence" value="ECO:0007669"/>
    <property type="project" value="TreeGrafter"/>
</dbReference>
<evidence type="ECO:0000256" key="5">
    <source>
        <dbReference type="ARBA" id="ARBA00022505"/>
    </source>
</evidence>
<evidence type="ECO:0000256" key="13">
    <source>
        <dbReference type="ARBA" id="ARBA00078141"/>
    </source>
</evidence>
<dbReference type="KEGG" id="nod:FOH10_31635"/>
<dbReference type="Pfam" id="PF13531">
    <property type="entry name" value="SBP_bac_11"/>
    <property type="match status" value="1"/>
</dbReference>
<feature type="binding site" evidence="14">
    <location>
        <position position="190"/>
    </location>
    <ligand>
        <name>molybdate</name>
        <dbReference type="ChEBI" id="CHEBI:36264"/>
    </ligand>
</feature>
<evidence type="ECO:0000256" key="11">
    <source>
        <dbReference type="ARBA" id="ARBA00062515"/>
    </source>
</evidence>
<evidence type="ECO:0000256" key="7">
    <source>
        <dbReference type="ARBA" id="ARBA00022729"/>
    </source>
</evidence>
<dbReference type="SUPFAM" id="SSF53850">
    <property type="entry name" value="Periplasmic binding protein-like II"/>
    <property type="match status" value="1"/>
</dbReference>
<keyword evidence="4" id="KW-1003">Cell membrane</keyword>
<evidence type="ECO:0000256" key="12">
    <source>
        <dbReference type="ARBA" id="ARBA00073171"/>
    </source>
</evidence>
<feature type="binding site" evidence="14">
    <location>
        <position position="172"/>
    </location>
    <ligand>
        <name>molybdate</name>
        <dbReference type="ChEBI" id="CHEBI:36264"/>
    </ligand>
</feature>
<comment type="subunit">
    <text evidence="11">The complex is composed of two ATP-binding proteins (ModC), two transmembrane proteins (ModB) and a solute-binding protein (ModA).</text>
</comment>
<comment type="function">
    <text evidence="10">Involved in the transport of molybdenum into the cell. Part of the binding-protein-dependent transport system ModABCD.</text>
</comment>
<accession>A0A516NYD3</accession>
<dbReference type="GO" id="GO:0005886">
    <property type="term" value="C:plasma membrane"/>
    <property type="evidence" value="ECO:0007669"/>
    <property type="project" value="UniProtKB-SubCell"/>
</dbReference>
<evidence type="ECO:0000313" key="16">
    <source>
        <dbReference type="Proteomes" id="UP000317039"/>
    </source>
</evidence>
<dbReference type="GO" id="GO:0046872">
    <property type="term" value="F:metal ion binding"/>
    <property type="evidence" value="ECO:0007669"/>
    <property type="project" value="UniProtKB-KW"/>
</dbReference>
<name>A0A516NYD3_9NOCA</name>
<evidence type="ECO:0000256" key="14">
    <source>
        <dbReference type="PIRSR" id="PIRSR004846-1"/>
    </source>
</evidence>
<feature type="binding site" evidence="14">
    <location>
        <position position="41"/>
    </location>
    <ligand>
        <name>molybdate</name>
        <dbReference type="ChEBI" id="CHEBI:36264"/>
    </ligand>
</feature>
<dbReference type="PANTHER" id="PTHR30632">
    <property type="entry name" value="MOLYBDATE-BINDING PERIPLASMIC PROTEIN"/>
    <property type="match status" value="1"/>
</dbReference>
<evidence type="ECO:0000313" key="15">
    <source>
        <dbReference type="EMBL" id="QDP83917.1"/>
    </source>
</evidence>
<dbReference type="GeneID" id="80336907"/>
<keyword evidence="8" id="KW-0472">Membrane</keyword>
<keyword evidence="3" id="KW-0813">Transport</keyword>
<feature type="binding site" evidence="14">
    <location>
        <position position="69"/>
    </location>
    <ligand>
        <name>molybdate</name>
        <dbReference type="ChEBI" id="CHEBI:36264"/>
    </ligand>
</feature>
<evidence type="ECO:0000256" key="3">
    <source>
        <dbReference type="ARBA" id="ARBA00022448"/>
    </source>
</evidence>
<evidence type="ECO:0000256" key="9">
    <source>
        <dbReference type="ARBA" id="ARBA00023245"/>
    </source>
</evidence>
<dbReference type="PROSITE" id="PS51257">
    <property type="entry name" value="PROKAR_LIPOPROTEIN"/>
    <property type="match status" value="1"/>
</dbReference>
<dbReference type="InterPro" id="IPR005950">
    <property type="entry name" value="ModA"/>
</dbReference>
<dbReference type="CDD" id="cd13538">
    <property type="entry name" value="PBP2_ModA_like_1"/>
    <property type="match status" value="1"/>
</dbReference>
<keyword evidence="7" id="KW-0732">Signal</keyword>
<evidence type="ECO:0000256" key="6">
    <source>
        <dbReference type="ARBA" id="ARBA00022723"/>
    </source>
</evidence>
<dbReference type="FunFam" id="3.40.190.10:FF:000030">
    <property type="entry name" value="Molybdate ABC transporter substrate-binding protein"/>
    <property type="match status" value="1"/>
</dbReference>
<evidence type="ECO:0000256" key="2">
    <source>
        <dbReference type="ARBA" id="ARBA00009175"/>
    </source>
</evidence>
<sequence length="254" mass="25160">MGFRSGAGAAALAVLGVAALSGCGTSDSTSSTTVTVFAAASLQHVFTELGARYESAHPGTAVEFSFAGSSTLAAQLEQGAPADVFASANPANMDKAVRGGRITETPTTFATNTLTIVTPPGNPAGIATLADLSRPDLRLVVCAPQVPCGAATRTVTAAAGVAITPVSEESAVTDVLAKVTTGQADAGLVYVTDAASAGDRVVTVPFPEAAAAVNSYPIAVVADAPNPEGAREFLDLVTGPEGRKLLAEAGFGSP</sequence>
<dbReference type="GO" id="GO:0015689">
    <property type="term" value="P:molybdate ion transport"/>
    <property type="evidence" value="ECO:0007669"/>
    <property type="project" value="InterPro"/>
</dbReference>
<evidence type="ECO:0000256" key="4">
    <source>
        <dbReference type="ARBA" id="ARBA00022475"/>
    </source>
</evidence>
<gene>
    <name evidence="15" type="primary">modA</name>
    <name evidence="15" type="ORF">FOH10_31635</name>
</gene>
<dbReference type="NCBIfam" id="TIGR01256">
    <property type="entry name" value="modA"/>
    <property type="match status" value="1"/>
</dbReference>
<comment type="similarity">
    <text evidence="2">Belongs to the bacterial solute-binding protein ModA family.</text>
</comment>
<dbReference type="EMBL" id="CP041695">
    <property type="protein sequence ID" value="QDP83917.1"/>
    <property type="molecule type" value="Genomic_DNA"/>
</dbReference>
<dbReference type="PIRSF" id="PIRSF004846">
    <property type="entry name" value="ModA"/>
    <property type="match status" value="1"/>
</dbReference>
<reference evidence="15 16" key="1">
    <citation type="submission" date="2019-07" db="EMBL/GenBank/DDBJ databases">
        <title>Complete Genome Sequence and Methylome Analysis of Nocardia otitidis-caviarum NEB252.</title>
        <authorList>
            <person name="Fomenkov A."/>
            <person name="Anton B.P."/>
            <person name="Vincze T."/>
            <person name="Roberts R.J."/>
        </authorList>
    </citation>
    <scope>NUCLEOTIDE SEQUENCE [LARGE SCALE GENOMIC DNA]</scope>
    <source>
        <strain evidence="15 16">NEB252</strain>
    </source>
</reference>